<gene>
    <name evidence="2" type="ORF">NPX13_g3792</name>
</gene>
<feature type="region of interest" description="Disordered" evidence="1">
    <location>
        <begin position="327"/>
        <end position="397"/>
    </location>
</feature>
<evidence type="ECO:0000313" key="3">
    <source>
        <dbReference type="Proteomes" id="UP001148614"/>
    </source>
</evidence>
<protein>
    <submittedName>
        <fullName evidence="2">Uncharacterized protein</fullName>
    </submittedName>
</protein>
<evidence type="ECO:0000313" key="2">
    <source>
        <dbReference type="EMBL" id="KAJ3576159.1"/>
    </source>
</evidence>
<sequence length="515" mass="56107">MIVPSKRQLDGDDDDIQFVSEKPVKRRRSNEKPPVIPMSDVPDTPNNATQLPDSEEKDTERRLSTGMVSLTPDINAMELAYALRGVSMPMLENFVLDQPPRKTRIQSPPELSPKQLPLTVSQAMLNACGHRQIPNSETPHTPHTLCTSAPSFPTDTPATMPNMKTNLANTQKTHASEVDVQVHGCGSGPSFTYANHTSPIGSNAIHMPPIPIPSPQISQHLPCWGSSNTIPPETQYQSHSPAYPQKQTCQICSRLRYQAQVSAAQGQPIASAGLVPPVTPLLHCHPSYGQHFHPQMATIPTSGMHRFPPGFTPVVMPVNDRELTALPTHPQCQHPLRQIATQQQKAEDSYKPTAPETPSKTPSSQPMQTKRTETASNASPTPLKSSTSLTKPTCRKPSPNLVVDVAETCQEKFPFEEVAKRHNVPLDKVFEIFSAIIQVPLLRCPTDRRRQGKLATARIKEYNKAKKDIRSGGNGTRAEGTISAADIAASLGPIELPGGFTMGGSNGPSRSTKRP</sequence>
<feature type="compositionally biased region" description="Polar residues" evidence="1">
    <location>
        <begin position="356"/>
        <end position="378"/>
    </location>
</feature>
<keyword evidence="3" id="KW-1185">Reference proteome</keyword>
<feature type="region of interest" description="Disordered" evidence="1">
    <location>
        <begin position="1"/>
        <end position="63"/>
    </location>
</feature>
<proteinExistence type="predicted"/>
<organism evidence="2 3">
    <name type="scientific">Xylaria arbuscula</name>
    <dbReference type="NCBI Taxonomy" id="114810"/>
    <lineage>
        <taxon>Eukaryota</taxon>
        <taxon>Fungi</taxon>
        <taxon>Dikarya</taxon>
        <taxon>Ascomycota</taxon>
        <taxon>Pezizomycotina</taxon>
        <taxon>Sordariomycetes</taxon>
        <taxon>Xylariomycetidae</taxon>
        <taxon>Xylariales</taxon>
        <taxon>Xylariaceae</taxon>
        <taxon>Xylaria</taxon>
    </lineage>
</organism>
<dbReference type="VEuPathDB" id="FungiDB:F4678DRAFT_87006"/>
<accession>A0A9W8TNZ2</accession>
<dbReference type="EMBL" id="JANPWZ010000493">
    <property type="protein sequence ID" value="KAJ3576159.1"/>
    <property type="molecule type" value="Genomic_DNA"/>
</dbReference>
<feature type="compositionally biased region" description="Low complexity" evidence="1">
    <location>
        <begin position="379"/>
        <end position="392"/>
    </location>
</feature>
<comment type="caution">
    <text evidence="2">The sequence shown here is derived from an EMBL/GenBank/DDBJ whole genome shotgun (WGS) entry which is preliminary data.</text>
</comment>
<dbReference type="AlphaFoldDB" id="A0A9W8TNZ2"/>
<reference evidence="2" key="1">
    <citation type="submission" date="2022-07" db="EMBL/GenBank/DDBJ databases">
        <title>Genome Sequence of Xylaria arbuscula.</title>
        <authorList>
            <person name="Buettner E."/>
        </authorList>
    </citation>
    <scope>NUCLEOTIDE SEQUENCE</scope>
    <source>
        <strain evidence="2">VT107</strain>
    </source>
</reference>
<evidence type="ECO:0000256" key="1">
    <source>
        <dbReference type="SAM" id="MobiDB-lite"/>
    </source>
</evidence>
<dbReference type="Proteomes" id="UP001148614">
    <property type="component" value="Unassembled WGS sequence"/>
</dbReference>
<name>A0A9W8TNZ2_9PEZI</name>